<reference evidence="2" key="1">
    <citation type="submission" date="2019-04" db="EMBL/GenBank/DDBJ databases">
        <title>Moraxella osloensis CCUG 73412, isolated from corneal scrapings as causative agent of keratitis.</title>
        <authorList>
            <person name="Connolly G."/>
            <person name="Jaen-Luchoro D."/>
            <person name="Pinyeiro-Iglesias B."/>
            <person name="Curry A."/>
            <person name="Knowles S."/>
            <person name="Moore E.R.B."/>
        </authorList>
    </citation>
    <scope>NUCLEOTIDE SEQUENCE</scope>
    <source>
        <strain evidence="2">CCUG 73412</strain>
    </source>
</reference>
<proteinExistence type="predicted"/>
<evidence type="ECO:0000313" key="2">
    <source>
        <dbReference type="EMBL" id="MDI4510409.1"/>
    </source>
</evidence>
<dbReference type="PANTHER" id="PTHR35175:SF1">
    <property type="entry name" value="OXIDOREDUCTASE"/>
    <property type="match status" value="1"/>
</dbReference>
<reference evidence="3" key="2">
    <citation type="journal article" date="2020" name="Microbiol. Resour. Announc.">
        <title>Complete Genome Sequence of Moraxella osloensis Strain YV1, Isolated from an Australian Wastewater Treatment Plant.</title>
        <authorList>
            <person name="Batinovic S."/>
            <person name="Rice D.T.F."/>
            <person name="Seviour R.J."/>
            <person name="Petrovski S."/>
        </authorList>
    </citation>
    <scope>NUCLEOTIDE SEQUENCE</scope>
    <source>
        <strain evidence="3">YV1</strain>
    </source>
</reference>
<organism evidence="3">
    <name type="scientific">Faucicola osloensis</name>
    <name type="common">Moraxella osloensis</name>
    <dbReference type="NCBI Taxonomy" id="34062"/>
    <lineage>
        <taxon>Bacteria</taxon>
        <taxon>Pseudomonadati</taxon>
        <taxon>Pseudomonadota</taxon>
        <taxon>Gammaproteobacteria</taxon>
        <taxon>Moraxellales</taxon>
        <taxon>Moraxellaceae</taxon>
        <taxon>Faucicola</taxon>
    </lineage>
</organism>
<dbReference type="EMBL" id="SSCJ01000008">
    <property type="protein sequence ID" value="MDI4510409.1"/>
    <property type="molecule type" value="Genomic_DNA"/>
</dbReference>
<protein>
    <submittedName>
        <fullName evidence="3">DUF1289 domain-containing protein</fullName>
    </submittedName>
</protein>
<evidence type="ECO:0000313" key="3">
    <source>
        <dbReference type="EMBL" id="QHG08508.1"/>
    </source>
</evidence>
<dbReference type="Pfam" id="PF06945">
    <property type="entry name" value="DUF1289"/>
    <property type="match status" value="1"/>
</dbReference>
<feature type="region of interest" description="Disordered" evidence="1">
    <location>
        <begin position="67"/>
        <end position="94"/>
    </location>
</feature>
<dbReference type="AlphaFoldDB" id="A0A6P1K9U3"/>
<accession>A0A6P1K9U3</accession>
<dbReference type="PANTHER" id="PTHR35175">
    <property type="entry name" value="DUF1289 DOMAIN-CONTAINING PROTEIN"/>
    <property type="match status" value="1"/>
</dbReference>
<evidence type="ECO:0000256" key="1">
    <source>
        <dbReference type="SAM" id="MobiDB-lite"/>
    </source>
</evidence>
<name>A0A6P1K9U3_FAUOS</name>
<dbReference type="InterPro" id="IPR010710">
    <property type="entry name" value="DUF1289"/>
</dbReference>
<sequence length="94" mass="11109">MEQQELFEIASPCIQVCELDKQGYCKGCLRNRTERDLWLMMNDSQKRQVLKLLTIRRLKRLRAERLAHQTPTQTAQDDEINLTLFEDNENNVGD</sequence>
<dbReference type="EMBL" id="CP047226">
    <property type="protein sequence ID" value="QHG08508.1"/>
    <property type="molecule type" value="Genomic_DNA"/>
</dbReference>
<gene>
    <name evidence="2" type="ORF">E6P75_09335</name>
    <name evidence="3" type="ORF">GSF12_00375</name>
</gene>